<dbReference type="KEGG" id="ble:BleG1_3896"/>
<dbReference type="STRING" id="1246626.BleG1_3896"/>
<protein>
    <recommendedName>
        <fullName evidence="3">Lipoprotein</fullName>
    </recommendedName>
</protein>
<dbReference type="AlphaFoldDB" id="A0A060M7B5"/>
<dbReference type="eggNOG" id="ENOG5030D5M">
    <property type="taxonomic scope" value="Bacteria"/>
</dbReference>
<accession>A0A060M7B5</accession>
<organism evidence="1 2">
    <name type="scientific">Shouchella lehensis G1</name>
    <dbReference type="NCBI Taxonomy" id="1246626"/>
    <lineage>
        <taxon>Bacteria</taxon>
        <taxon>Bacillati</taxon>
        <taxon>Bacillota</taxon>
        <taxon>Bacilli</taxon>
        <taxon>Bacillales</taxon>
        <taxon>Bacillaceae</taxon>
        <taxon>Shouchella</taxon>
    </lineage>
</organism>
<reference evidence="1 2" key="1">
    <citation type="journal article" date="2014" name="Gene">
        <title>A comparative genomic analysis of the alkalitolerant soil bacterium Bacillus lehensis G1.</title>
        <authorList>
            <person name="Noor Y.M."/>
            <person name="Samsulrizal N.H."/>
            <person name="Jema'on N.A."/>
            <person name="Low K.O."/>
            <person name="Ramli A.N."/>
            <person name="Alias N.I."/>
            <person name="Damis S.I."/>
            <person name="Fuzi S.F."/>
            <person name="Isa M.N."/>
            <person name="Murad A.M."/>
            <person name="Raih M.F."/>
            <person name="Bakar F.D."/>
            <person name="Najimudin N."/>
            <person name="Mahadi N.M."/>
            <person name="Illias R.M."/>
        </authorList>
    </citation>
    <scope>NUCLEOTIDE SEQUENCE [LARGE SCALE GENOMIC DNA]</scope>
    <source>
        <strain evidence="1 2">G1</strain>
    </source>
</reference>
<dbReference type="EMBL" id="CP003923">
    <property type="protein sequence ID" value="AIC96443.1"/>
    <property type="molecule type" value="Genomic_DNA"/>
</dbReference>
<dbReference type="Proteomes" id="UP000027142">
    <property type="component" value="Chromosome"/>
</dbReference>
<evidence type="ECO:0008006" key="3">
    <source>
        <dbReference type="Google" id="ProtNLM"/>
    </source>
</evidence>
<proteinExistence type="predicted"/>
<dbReference type="PROSITE" id="PS51257">
    <property type="entry name" value="PROKAR_LIPOPROTEIN"/>
    <property type="match status" value="1"/>
</dbReference>
<name>A0A060M7B5_9BACI</name>
<evidence type="ECO:0000313" key="1">
    <source>
        <dbReference type="EMBL" id="AIC96443.1"/>
    </source>
</evidence>
<dbReference type="OrthoDB" id="2866493at2"/>
<sequence>MKKVMIVLSFLFLVGCGEQTLTVRSTLEGDSYLRNNLHTLTEEQFLSFASVESDMDTETYEAFKQRLYEHEQTRYVLMDERIYRYTVEDELLYVADWVEENGIHKLDNLVFP</sequence>
<dbReference type="RefSeq" id="WP_144560331.1">
    <property type="nucleotide sequence ID" value="NZ_CP003923.1"/>
</dbReference>
<dbReference type="PATRIC" id="fig|1246626.3.peg.3893"/>
<keyword evidence="2" id="KW-1185">Reference proteome</keyword>
<evidence type="ECO:0000313" key="2">
    <source>
        <dbReference type="Proteomes" id="UP000027142"/>
    </source>
</evidence>
<dbReference type="HOGENOM" id="CLU_146516_0_0_9"/>
<gene>
    <name evidence="1" type="ORF">BleG1_3896</name>
</gene>